<proteinExistence type="predicted"/>
<name>A0A1M5LHN4_9BACI</name>
<dbReference type="SUPFAM" id="SSF102588">
    <property type="entry name" value="LmbE-like"/>
    <property type="match status" value="1"/>
</dbReference>
<evidence type="ECO:0000313" key="2">
    <source>
        <dbReference type="EMBL" id="SHG64518.1"/>
    </source>
</evidence>
<dbReference type="RefSeq" id="WP_072891640.1">
    <property type="nucleotide sequence ID" value="NZ_FQVW01000047.1"/>
</dbReference>
<dbReference type="Pfam" id="PF02585">
    <property type="entry name" value="PIG-L"/>
    <property type="match status" value="1"/>
</dbReference>
<dbReference type="InterPro" id="IPR024078">
    <property type="entry name" value="LmbE-like_dom_sf"/>
</dbReference>
<comment type="cofactor">
    <cofactor evidence="1">
        <name>Zn(2+)</name>
        <dbReference type="ChEBI" id="CHEBI:29105"/>
    </cofactor>
</comment>
<organism evidence="2 3">
    <name type="scientific">Ornithinibacillus halophilus</name>
    <dbReference type="NCBI Taxonomy" id="930117"/>
    <lineage>
        <taxon>Bacteria</taxon>
        <taxon>Bacillati</taxon>
        <taxon>Bacillota</taxon>
        <taxon>Bacilli</taxon>
        <taxon>Bacillales</taxon>
        <taxon>Bacillaceae</taxon>
        <taxon>Ornithinibacillus</taxon>
    </lineage>
</organism>
<reference evidence="2 3" key="1">
    <citation type="submission" date="2016-11" db="EMBL/GenBank/DDBJ databases">
        <authorList>
            <person name="Jaros S."/>
            <person name="Januszkiewicz K."/>
            <person name="Wedrychowicz H."/>
        </authorList>
    </citation>
    <scope>NUCLEOTIDE SEQUENCE [LARGE SCALE GENOMIC DNA]</scope>
    <source>
        <strain evidence="2 3">IBRC-M 10683</strain>
    </source>
</reference>
<dbReference type="STRING" id="930117.SAMN05216225_104729"/>
<evidence type="ECO:0000256" key="1">
    <source>
        <dbReference type="ARBA" id="ARBA00001947"/>
    </source>
</evidence>
<evidence type="ECO:0000313" key="3">
    <source>
        <dbReference type="Proteomes" id="UP000183988"/>
    </source>
</evidence>
<gene>
    <name evidence="2" type="ORF">SAMN05216225_104729</name>
</gene>
<dbReference type="AlphaFoldDB" id="A0A1M5LHN4"/>
<dbReference type="Gene3D" id="3.40.50.10320">
    <property type="entry name" value="LmbE-like"/>
    <property type="match status" value="1"/>
</dbReference>
<accession>A0A1M5LHN4</accession>
<dbReference type="InterPro" id="IPR003737">
    <property type="entry name" value="GlcNAc_PI_deacetylase-related"/>
</dbReference>
<dbReference type="PANTHER" id="PTHR12993:SF11">
    <property type="entry name" value="N-ACETYLGLUCOSAMINYL-PHOSPHATIDYLINOSITOL DE-N-ACETYLASE"/>
    <property type="match status" value="1"/>
</dbReference>
<dbReference type="OrthoDB" id="9778719at2"/>
<dbReference type="Proteomes" id="UP000183988">
    <property type="component" value="Unassembled WGS sequence"/>
</dbReference>
<dbReference type="EMBL" id="FQVW01000047">
    <property type="protein sequence ID" value="SHG64518.1"/>
    <property type="molecule type" value="Genomic_DNA"/>
</dbReference>
<dbReference type="PANTHER" id="PTHR12993">
    <property type="entry name" value="N-ACETYLGLUCOSAMINYL-PHOSPHATIDYLINOSITOL DE-N-ACETYLASE-RELATED"/>
    <property type="match status" value="1"/>
</dbReference>
<protein>
    <submittedName>
        <fullName evidence="2">N-acetylglucosaminyl deacetylase, LmbE family</fullName>
    </submittedName>
</protein>
<sequence>MDVNALLAKPELKDCQKVLCIQPHPDDNEIGMGGVIAKLAKEGCEIHYLTVTDGRLGDAGSSYTPDQLAEVRKQEAEDAGRLLGAQKFYWLGHKDGSLNDVPSLAGEIAEIIRSEQYDTVFCPDPWLTYEAHYDHVVTGKASAQAAISCSLKSYPEGTKTNPCNLQAVGFYFTGNPNAIVDITDYFDLKFKAIAAHQTQMNEETLALYRTYFTLRGNQLTQNEDKIGEGLKMLRPIHLHCFPEALDIK</sequence>
<keyword evidence="3" id="KW-1185">Reference proteome</keyword>
<dbReference type="GO" id="GO:0016811">
    <property type="term" value="F:hydrolase activity, acting on carbon-nitrogen (but not peptide) bonds, in linear amides"/>
    <property type="evidence" value="ECO:0007669"/>
    <property type="project" value="TreeGrafter"/>
</dbReference>